<dbReference type="EMBL" id="VSSQ01038605">
    <property type="protein sequence ID" value="MPM91567.1"/>
    <property type="molecule type" value="Genomic_DNA"/>
</dbReference>
<name>A0A645DQG5_9ZZZZ</name>
<evidence type="ECO:0000313" key="1">
    <source>
        <dbReference type="EMBL" id="MPM91567.1"/>
    </source>
</evidence>
<proteinExistence type="predicted"/>
<reference evidence="1" key="1">
    <citation type="submission" date="2019-08" db="EMBL/GenBank/DDBJ databases">
        <authorList>
            <person name="Kucharzyk K."/>
            <person name="Murdoch R.W."/>
            <person name="Higgins S."/>
            <person name="Loffler F."/>
        </authorList>
    </citation>
    <scope>NUCLEOTIDE SEQUENCE</scope>
</reference>
<dbReference type="AlphaFoldDB" id="A0A645DQG5"/>
<gene>
    <name evidence="1" type="ORF">SDC9_138698</name>
</gene>
<protein>
    <submittedName>
        <fullName evidence="1">Uncharacterized protein</fullName>
    </submittedName>
</protein>
<organism evidence="1">
    <name type="scientific">bioreactor metagenome</name>
    <dbReference type="NCBI Taxonomy" id="1076179"/>
    <lineage>
        <taxon>unclassified sequences</taxon>
        <taxon>metagenomes</taxon>
        <taxon>ecological metagenomes</taxon>
    </lineage>
</organism>
<accession>A0A645DQG5</accession>
<comment type="caution">
    <text evidence="1">The sequence shown here is derived from an EMBL/GenBank/DDBJ whole genome shotgun (WGS) entry which is preliminary data.</text>
</comment>
<sequence>MAEVASVTQFLTIQFCIVVEAPESLAPAAEPVAAVFLHLVMVSPSITVASVAEPPDTPCNVSFPSIIVSLVKSHAWIPFALAEIADSEPENPPYKLTPSISLIESVKT</sequence>